<evidence type="ECO:0000256" key="1">
    <source>
        <dbReference type="ARBA" id="ARBA00007932"/>
    </source>
</evidence>
<dbReference type="OrthoDB" id="567542at2759"/>
<organism evidence="6 7">
    <name type="scientific">Meleagris gallopavo</name>
    <name type="common">Wild turkey</name>
    <dbReference type="NCBI Taxonomy" id="9103"/>
    <lineage>
        <taxon>Eukaryota</taxon>
        <taxon>Metazoa</taxon>
        <taxon>Chordata</taxon>
        <taxon>Craniata</taxon>
        <taxon>Vertebrata</taxon>
        <taxon>Euteleostomi</taxon>
        <taxon>Archelosauria</taxon>
        <taxon>Archosauria</taxon>
        <taxon>Dinosauria</taxon>
        <taxon>Saurischia</taxon>
        <taxon>Theropoda</taxon>
        <taxon>Coelurosauria</taxon>
        <taxon>Aves</taxon>
        <taxon>Neognathae</taxon>
        <taxon>Galloanserae</taxon>
        <taxon>Galliformes</taxon>
        <taxon>Phasianidae</taxon>
        <taxon>Meleagridinae</taxon>
        <taxon>Meleagris</taxon>
    </lineage>
</organism>
<dbReference type="InParanoid" id="G1NQU6"/>
<dbReference type="GeneTree" id="ENSGT00950000183144"/>
<dbReference type="PANTHER" id="PTHR10517:SF14">
    <property type="entry name" value="FOLATE RECEPTOR 1-RELATED"/>
    <property type="match status" value="1"/>
</dbReference>
<reference evidence="6" key="2">
    <citation type="submission" date="2025-08" db="UniProtKB">
        <authorList>
            <consortium name="Ensembl"/>
        </authorList>
    </citation>
    <scope>IDENTIFICATION</scope>
</reference>
<keyword evidence="4" id="KW-0472">Membrane</keyword>
<name>G1NQU6_MELGA</name>
<dbReference type="InterPro" id="IPR018143">
    <property type="entry name" value="Folate_rcpt-like"/>
</dbReference>
<sequence length="388" mass="44423">MCFLSFETTPFCVASMLSIHTSAFYEMLCKTWSHRMVWVGSDLRDQIVPNPCYRQEHLPLEQLLWFDLFPCTSKGCRAALLCKEATTEVLGVQRRRHGACAVCWLLLLCDIPDPTGLAVEMRAGQVLLVLLAASVVMPAKDPLLNVCMDAKHHKTKPGPEGMLHGQCAPWKDNACCTANTSSEAHRDQSYLYNFNWNHCGVMPPKCKRHFIQDTCLYECSPNLGPWIDQADSSWRRERILHVPLCKEDCEEWWEDCKDYVTCKENWHKGWNWATGTNRCPWGSMCRPFTQVFPRPKDLCEKIWSNSYKYTTERRGSGRCIQLWFDPAQGNPNVVVAKYYAWKKRSSPATMEDVAPETGRAVCAVPWLILLLALVLLTAGWGSYVWRSL</sequence>
<dbReference type="KEGG" id="mgp:100548327"/>
<dbReference type="InterPro" id="IPR004269">
    <property type="entry name" value="Folate_rcpt"/>
</dbReference>
<evidence type="ECO:0000259" key="5">
    <source>
        <dbReference type="Pfam" id="PF03024"/>
    </source>
</evidence>
<dbReference type="AlphaFoldDB" id="G1NQU6"/>
<evidence type="ECO:0000256" key="2">
    <source>
        <dbReference type="ARBA" id="ARBA00022729"/>
    </source>
</evidence>
<keyword evidence="4" id="KW-0812">Transmembrane</keyword>
<dbReference type="GeneID" id="100548327"/>
<evidence type="ECO:0000256" key="4">
    <source>
        <dbReference type="SAM" id="Phobius"/>
    </source>
</evidence>
<dbReference type="Proteomes" id="UP000001645">
    <property type="component" value="Chromosome 1"/>
</dbReference>
<dbReference type="HOGENOM" id="CLU_070826_1_0_1"/>
<keyword evidence="3" id="KW-1015">Disulfide bond</keyword>
<reference evidence="6 7" key="1">
    <citation type="journal article" date="2010" name="PLoS Biol.">
        <title>Multi-platform next-generation sequencing of the domestic turkey (Meleagris gallopavo): genome assembly and analysis.</title>
        <authorList>
            <person name="Dalloul R.A."/>
            <person name="Long J.A."/>
            <person name="Zimin A.V."/>
            <person name="Aslam L."/>
            <person name="Beal K."/>
            <person name="Blomberg L.A."/>
            <person name="Bouffard P."/>
            <person name="Burt D.W."/>
            <person name="Crasta O."/>
            <person name="Crooijmans R.P."/>
            <person name="Cooper K."/>
            <person name="Coulombe R.A."/>
            <person name="De S."/>
            <person name="Delany M.E."/>
            <person name="Dodgson J.B."/>
            <person name="Dong J.J."/>
            <person name="Evans C."/>
            <person name="Frederickson K.M."/>
            <person name="Flicek P."/>
            <person name="Florea L."/>
            <person name="Folkerts O."/>
            <person name="Groenen M.A."/>
            <person name="Harkins T.T."/>
            <person name="Herrero J."/>
            <person name="Hoffmann S."/>
            <person name="Megens H.J."/>
            <person name="Jiang A."/>
            <person name="de Jong P."/>
            <person name="Kaiser P."/>
            <person name="Kim H."/>
            <person name="Kim K.W."/>
            <person name="Kim S."/>
            <person name="Langenberger D."/>
            <person name="Lee M.K."/>
            <person name="Lee T."/>
            <person name="Mane S."/>
            <person name="Marcais G."/>
            <person name="Marz M."/>
            <person name="McElroy A.P."/>
            <person name="Modise T."/>
            <person name="Nefedov M."/>
            <person name="Notredame C."/>
            <person name="Paton I.R."/>
            <person name="Payne W.S."/>
            <person name="Pertea G."/>
            <person name="Prickett D."/>
            <person name="Puiu D."/>
            <person name="Qioa D."/>
            <person name="Raineri E."/>
            <person name="Ruffier M."/>
            <person name="Salzberg S.L."/>
            <person name="Schatz M.C."/>
            <person name="Scheuring C."/>
            <person name="Schmidt C.J."/>
            <person name="Schroeder S."/>
            <person name="Searle S.M."/>
            <person name="Smith E.J."/>
            <person name="Smith J."/>
            <person name="Sonstegard T.S."/>
            <person name="Stadler P.F."/>
            <person name="Tafer H."/>
            <person name="Tu Z.J."/>
            <person name="Van Tassell C.P."/>
            <person name="Vilella A.J."/>
            <person name="Williams K.P."/>
            <person name="Yorke J.A."/>
            <person name="Zhang L."/>
            <person name="Zhang H.B."/>
            <person name="Zhang X."/>
            <person name="Zhang Y."/>
            <person name="Reed K.M."/>
        </authorList>
    </citation>
    <scope>NUCLEOTIDE SEQUENCE [LARGE SCALE GENOMIC DNA]</scope>
</reference>
<reference evidence="6" key="3">
    <citation type="submission" date="2025-09" db="UniProtKB">
        <authorList>
            <consortium name="Ensembl"/>
        </authorList>
    </citation>
    <scope>IDENTIFICATION</scope>
</reference>
<evidence type="ECO:0000313" key="6">
    <source>
        <dbReference type="Ensembl" id="ENSMGAP00000016222.3"/>
    </source>
</evidence>
<keyword evidence="2" id="KW-0732">Signal</keyword>
<feature type="transmembrane region" description="Helical" evidence="4">
    <location>
        <begin position="363"/>
        <end position="385"/>
    </location>
</feature>
<accession>G1NQU6</accession>
<dbReference type="PANTHER" id="PTHR10517">
    <property type="entry name" value="FOLATE RECEPTOR"/>
    <property type="match status" value="1"/>
</dbReference>
<evidence type="ECO:0000313" key="7">
    <source>
        <dbReference type="Proteomes" id="UP000001645"/>
    </source>
</evidence>
<feature type="domain" description="Folate receptor-like" evidence="5">
    <location>
        <begin position="146"/>
        <end position="321"/>
    </location>
</feature>
<dbReference type="Ensembl" id="ENSMGAT00000017195.3">
    <property type="protein sequence ID" value="ENSMGAP00000016222.3"/>
    <property type="gene ID" value="ENSMGAG00000015285.3"/>
</dbReference>
<proteinExistence type="inferred from homology"/>
<evidence type="ECO:0000256" key="3">
    <source>
        <dbReference type="ARBA" id="ARBA00023157"/>
    </source>
</evidence>
<gene>
    <name evidence="6" type="primary">LOC100548327</name>
</gene>
<keyword evidence="4" id="KW-1133">Transmembrane helix</keyword>
<dbReference type="GO" id="GO:0038023">
    <property type="term" value="F:signaling receptor activity"/>
    <property type="evidence" value="ECO:0007669"/>
    <property type="project" value="TreeGrafter"/>
</dbReference>
<dbReference type="GO" id="GO:0009897">
    <property type="term" value="C:external side of plasma membrane"/>
    <property type="evidence" value="ECO:0007669"/>
    <property type="project" value="TreeGrafter"/>
</dbReference>
<protein>
    <recommendedName>
        <fullName evidence="5">Folate receptor-like domain-containing protein</fullName>
    </recommendedName>
</protein>
<dbReference type="Pfam" id="PF03024">
    <property type="entry name" value="Folate_rec"/>
    <property type="match status" value="1"/>
</dbReference>
<keyword evidence="7" id="KW-1185">Reference proteome</keyword>
<dbReference type="Bgee" id="ENSMGAG00000015285">
    <property type="expression patterns" value="Expressed in ovary and 5 other cell types or tissues"/>
</dbReference>
<comment type="similarity">
    <text evidence="1">Belongs to the folate receptor family.</text>
</comment>
<dbReference type="RefSeq" id="XP_010704545.1">
    <property type="nucleotide sequence ID" value="XM_010706243.2"/>
</dbReference>